<dbReference type="PROSITE" id="PS01229">
    <property type="entry name" value="COF_2"/>
    <property type="match status" value="1"/>
</dbReference>
<dbReference type="GO" id="GO:0000287">
    <property type="term" value="F:magnesium ion binding"/>
    <property type="evidence" value="ECO:0007669"/>
    <property type="project" value="TreeGrafter"/>
</dbReference>
<dbReference type="Pfam" id="PF08282">
    <property type="entry name" value="Hydrolase_3"/>
    <property type="match status" value="2"/>
</dbReference>
<protein>
    <submittedName>
        <fullName evidence="1">HAD family phosphatase</fullName>
    </submittedName>
</protein>
<dbReference type="RefSeq" id="WP_147927421.1">
    <property type="nucleotide sequence ID" value="NZ_VKAC01000010.1"/>
</dbReference>
<dbReference type="PANTHER" id="PTHR10000:SF8">
    <property type="entry name" value="HAD SUPERFAMILY HYDROLASE-LIKE, TYPE 3"/>
    <property type="match status" value="1"/>
</dbReference>
<keyword evidence="2" id="KW-1185">Reference proteome</keyword>
<dbReference type="GO" id="GO:0005829">
    <property type="term" value="C:cytosol"/>
    <property type="evidence" value="ECO:0007669"/>
    <property type="project" value="TreeGrafter"/>
</dbReference>
<comment type="caution">
    <text evidence="1">The sequence shown here is derived from an EMBL/GenBank/DDBJ whole genome shotgun (WGS) entry which is preliminary data.</text>
</comment>
<dbReference type="AlphaFoldDB" id="A0A5C8ZCZ2"/>
<dbReference type="Gene3D" id="3.40.50.1000">
    <property type="entry name" value="HAD superfamily/HAD-like"/>
    <property type="match status" value="1"/>
</dbReference>
<dbReference type="InterPro" id="IPR036412">
    <property type="entry name" value="HAD-like_sf"/>
</dbReference>
<organism evidence="1 2">
    <name type="scientific">Quadrisphaera setariae</name>
    <dbReference type="NCBI Taxonomy" id="2593304"/>
    <lineage>
        <taxon>Bacteria</taxon>
        <taxon>Bacillati</taxon>
        <taxon>Actinomycetota</taxon>
        <taxon>Actinomycetes</taxon>
        <taxon>Kineosporiales</taxon>
        <taxon>Kineosporiaceae</taxon>
        <taxon>Quadrisphaera</taxon>
    </lineage>
</organism>
<name>A0A5C8ZCZ2_9ACTN</name>
<proteinExistence type="predicted"/>
<dbReference type="PANTHER" id="PTHR10000">
    <property type="entry name" value="PHOSPHOSERINE PHOSPHATASE"/>
    <property type="match status" value="1"/>
</dbReference>
<evidence type="ECO:0000313" key="2">
    <source>
        <dbReference type="Proteomes" id="UP000321234"/>
    </source>
</evidence>
<dbReference type="Proteomes" id="UP000321234">
    <property type="component" value="Unassembled WGS sequence"/>
</dbReference>
<dbReference type="OrthoDB" id="3180855at2"/>
<sequence length="265" mass="27262">MLVALDVDGTIVDHDLGLSDRVRDAVRAVAAAGHHVVVATGRSLASTQPVLDALGLGAGYVVCSNGAVTARLDPALPGGHELVDVVTFDPADALELLHRELPDAAFAVEVADGGVLVAGAFPEGELDGALRAVEFAQLSGQRATRVVVRSPEHTTADFVELVGRVGLHGVNYAVGWTAWLDLAPLGVTKASALEPVRVRLGVPRSATLAVGDGRNDVEMLRWAARGVAMGQGPAEVREAADEVTAGVDDDGLADVLEGLLVRAAS</sequence>
<dbReference type="EMBL" id="VKAC01000010">
    <property type="protein sequence ID" value="TXR55031.1"/>
    <property type="molecule type" value="Genomic_DNA"/>
</dbReference>
<dbReference type="NCBIfam" id="TIGR01484">
    <property type="entry name" value="HAD-SF-IIB"/>
    <property type="match status" value="1"/>
</dbReference>
<dbReference type="SUPFAM" id="SSF56784">
    <property type="entry name" value="HAD-like"/>
    <property type="match status" value="1"/>
</dbReference>
<reference evidence="1 2" key="1">
    <citation type="submission" date="2019-07" db="EMBL/GenBank/DDBJ databases">
        <title>Quadrisphaera sp. strain DD2A genome sequencing and assembly.</title>
        <authorList>
            <person name="Kim I."/>
        </authorList>
    </citation>
    <scope>NUCLEOTIDE SEQUENCE [LARGE SCALE GENOMIC DNA]</scope>
    <source>
        <strain evidence="1 2">DD2A</strain>
    </source>
</reference>
<dbReference type="InterPro" id="IPR023214">
    <property type="entry name" value="HAD_sf"/>
</dbReference>
<accession>A0A5C8ZCZ2</accession>
<dbReference type="GO" id="GO:0016791">
    <property type="term" value="F:phosphatase activity"/>
    <property type="evidence" value="ECO:0007669"/>
    <property type="project" value="TreeGrafter"/>
</dbReference>
<gene>
    <name evidence="1" type="ORF">FMM08_16130</name>
</gene>
<evidence type="ECO:0000313" key="1">
    <source>
        <dbReference type="EMBL" id="TXR55031.1"/>
    </source>
</evidence>
<dbReference type="Gene3D" id="3.30.1240.10">
    <property type="match status" value="1"/>
</dbReference>
<dbReference type="InterPro" id="IPR006379">
    <property type="entry name" value="HAD-SF_hydro_IIB"/>
</dbReference>